<dbReference type="EMBL" id="KM982401">
    <property type="protein sequence ID" value="AKI78932.1"/>
    <property type="molecule type" value="Genomic_DNA"/>
</dbReference>
<protein>
    <submittedName>
        <fullName evidence="1">Putative ATP-dependent RNA helicase</fullName>
    </submittedName>
</protein>
<accession>A0A0G2Y588</accession>
<organismHost>
    <name type="scientific">Acanthamoeba polyphaga</name>
    <name type="common">Amoeba</name>
    <dbReference type="NCBI Taxonomy" id="5757"/>
</organismHost>
<reference evidence="1 2" key="1">
    <citation type="submission" date="2014-10" db="EMBL/GenBank/DDBJ databases">
        <title>Pan-genome analysis of Brazilian lineage A amoebal mimiviruses.</title>
        <authorList>
            <person name="Assis F.L."/>
            <person name="Abrahao J.S."/>
            <person name="Kroon E.G."/>
            <person name="Dornas F.P."/>
            <person name="Andrade K.R."/>
            <person name="Borato P.V.M."/>
            <person name="Pilotto M.R."/>
            <person name="Benamar S."/>
            <person name="LaScola B."/>
            <person name="Colson P."/>
        </authorList>
    </citation>
    <scope>NUCLEOTIDE SEQUENCE [LARGE SCALE GENOMIC DNA]</scope>
    <source>
        <strain evidence="1 2">Oyster</strain>
    </source>
</reference>
<name>A0A0G2Y588_MIMIV</name>
<evidence type="ECO:0000313" key="2">
    <source>
        <dbReference type="Proteomes" id="UP000241474"/>
    </source>
</evidence>
<keyword evidence="1" id="KW-0547">Nucleotide-binding</keyword>
<dbReference type="GO" id="GO:0004386">
    <property type="term" value="F:helicase activity"/>
    <property type="evidence" value="ECO:0007669"/>
    <property type="project" value="UniProtKB-KW"/>
</dbReference>
<evidence type="ECO:0000313" key="1">
    <source>
        <dbReference type="EMBL" id="AKI78932.1"/>
    </source>
</evidence>
<proteinExistence type="predicted"/>
<keyword evidence="1" id="KW-0378">Hydrolase</keyword>
<keyword evidence="1" id="KW-0347">Helicase</keyword>
<organism evidence="1 2">
    <name type="scientific">Acanthamoeba polyphaga mimivirus</name>
    <name type="common">APMV</name>
    <dbReference type="NCBI Taxonomy" id="212035"/>
    <lineage>
        <taxon>Viruses</taxon>
        <taxon>Varidnaviria</taxon>
        <taxon>Bamfordvirae</taxon>
        <taxon>Nucleocytoviricota</taxon>
        <taxon>Megaviricetes</taxon>
        <taxon>Imitervirales</taxon>
        <taxon>Mimiviridae</taxon>
        <taxon>Megamimivirinae</taxon>
        <taxon>Mimivirus</taxon>
        <taxon>Mimivirus bradfordmassiliense</taxon>
    </lineage>
</organism>
<keyword evidence="1" id="KW-0067">ATP-binding</keyword>
<dbReference type="Proteomes" id="UP000241474">
    <property type="component" value="Segment"/>
</dbReference>
<sequence>MSLYLFVINHKQIMEFSSNKSNKSAITVQCINYKVLYEPNTKQPTYRQNIVNIRSMISKLTQNDSRNKFILKTVSNLYSKGFNILVLSDCYEHINSMFEDLIKIDSNIYQFTMNRVHRESWDKINKIIIMPYGMTLRSSPKEKIDVVILTTPRKYIEKILTPIIKNNPSIQQIIDITDVDNYLFVQYSQNRNEYYTNQLFSCKKYFITETEYVYKAAL</sequence>